<organism evidence="5">
    <name type="scientific">bioreactor metagenome</name>
    <dbReference type="NCBI Taxonomy" id="1076179"/>
    <lineage>
        <taxon>unclassified sequences</taxon>
        <taxon>metagenomes</taxon>
        <taxon>ecological metagenomes</taxon>
    </lineage>
</organism>
<evidence type="ECO:0000313" key="5">
    <source>
        <dbReference type="EMBL" id="MPM65874.1"/>
    </source>
</evidence>
<dbReference type="PANTHER" id="PTHR43085:SF54">
    <property type="entry name" value="PUTATIVE-RELATED"/>
    <property type="match status" value="1"/>
</dbReference>
<sequence length="325" mass="35689">MTKIFTIGEALIDFISEQSDVELKSVNSFQKAPGGAPANVAAAVSILGGRSYFIGKLGEDAFGDFLVETLKNVGVGTEYIFRTSKANTALAFVSLKEDGEREFSFYRNPSADMLLEESEICRDWFRTGDILHFCSVSLIDAPVRKAHIAAIEAVKKAGGLISFDPNIRLPLWQNHEEYKSIIREFIKYADILKISEDELEFITGIDDEEKAIQWLLQFDIKVLLITRGSSGASAYFSGCEVDAEEFKVKAIDTTGAGDSFIGAFLYKVSSNCIDINNISSKDIKDILEFSNAVAALTTMNRGAISALPSLGNVENFINSRKACHN</sequence>
<dbReference type="Gene3D" id="3.40.1190.20">
    <property type="match status" value="1"/>
</dbReference>
<feature type="domain" description="Carbohydrate kinase PfkB" evidence="4">
    <location>
        <begin position="1"/>
        <end position="309"/>
    </location>
</feature>
<comment type="similarity">
    <text evidence="1">Belongs to the carbohydrate kinase PfkB family.</text>
</comment>
<dbReference type="InterPro" id="IPR050306">
    <property type="entry name" value="PfkB_Carbo_kinase"/>
</dbReference>
<accession>A0A645BVS3</accession>
<dbReference type="AlphaFoldDB" id="A0A645BVS3"/>
<dbReference type="PRINTS" id="PR00990">
    <property type="entry name" value="RIBOKINASE"/>
</dbReference>
<name>A0A645BVS3_9ZZZZ</name>
<reference evidence="5" key="1">
    <citation type="submission" date="2019-08" db="EMBL/GenBank/DDBJ databases">
        <authorList>
            <person name="Kucharzyk K."/>
            <person name="Murdoch R.W."/>
            <person name="Higgins S."/>
            <person name="Loffler F."/>
        </authorList>
    </citation>
    <scope>NUCLEOTIDE SEQUENCE</scope>
</reference>
<comment type="caution">
    <text evidence="5">The sequence shown here is derived from an EMBL/GenBank/DDBJ whole genome shotgun (WGS) entry which is preliminary data.</text>
</comment>
<dbReference type="InterPro" id="IPR011611">
    <property type="entry name" value="PfkB_dom"/>
</dbReference>
<dbReference type="SUPFAM" id="SSF53613">
    <property type="entry name" value="Ribokinase-like"/>
    <property type="match status" value="1"/>
</dbReference>
<dbReference type="GO" id="GO:0008865">
    <property type="term" value="F:fructokinase activity"/>
    <property type="evidence" value="ECO:0007669"/>
    <property type="project" value="UniProtKB-EC"/>
</dbReference>
<dbReference type="Pfam" id="PF00294">
    <property type="entry name" value="PfkB"/>
    <property type="match status" value="1"/>
</dbReference>
<dbReference type="EC" id="2.7.1.4" evidence="5"/>
<protein>
    <submittedName>
        <fullName evidence="5">Fructokinase</fullName>
        <ecNumber evidence="5">2.7.1.4</ecNumber>
    </submittedName>
</protein>
<gene>
    <name evidence="5" type="primary">scrK_9</name>
    <name evidence="5" type="ORF">SDC9_112778</name>
</gene>
<dbReference type="PROSITE" id="PS00584">
    <property type="entry name" value="PFKB_KINASES_2"/>
    <property type="match status" value="1"/>
</dbReference>
<dbReference type="CDD" id="cd01167">
    <property type="entry name" value="bac_FRK"/>
    <property type="match status" value="1"/>
</dbReference>
<evidence type="ECO:0000256" key="1">
    <source>
        <dbReference type="ARBA" id="ARBA00010688"/>
    </source>
</evidence>
<dbReference type="GO" id="GO:0006000">
    <property type="term" value="P:fructose metabolic process"/>
    <property type="evidence" value="ECO:0007669"/>
    <property type="project" value="UniProtKB-ARBA"/>
</dbReference>
<dbReference type="PROSITE" id="PS00583">
    <property type="entry name" value="PFKB_KINASES_1"/>
    <property type="match status" value="1"/>
</dbReference>
<dbReference type="InterPro" id="IPR029056">
    <property type="entry name" value="Ribokinase-like"/>
</dbReference>
<proteinExistence type="inferred from homology"/>
<dbReference type="EMBL" id="VSSQ01020762">
    <property type="protein sequence ID" value="MPM65874.1"/>
    <property type="molecule type" value="Genomic_DNA"/>
</dbReference>
<evidence type="ECO:0000256" key="2">
    <source>
        <dbReference type="ARBA" id="ARBA00022679"/>
    </source>
</evidence>
<dbReference type="InterPro" id="IPR002139">
    <property type="entry name" value="Ribo/fructo_kinase"/>
</dbReference>
<evidence type="ECO:0000259" key="4">
    <source>
        <dbReference type="Pfam" id="PF00294"/>
    </source>
</evidence>
<keyword evidence="3 5" id="KW-0418">Kinase</keyword>
<keyword evidence="2 5" id="KW-0808">Transferase</keyword>
<evidence type="ECO:0000256" key="3">
    <source>
        <dbReference type="ARBA" id="ARBA00022777"/>
    </source>
</evidence>
<dbReference type="InterPro" id="IPR002173">
    <property type="entry name" value="Carboh/pur_kinase_PfkB_CS"/>
</dbReference>
<dbReference type="PANTHER" id="PTHR43085">
    <property type="entry name" value="HEXOKINASE FAMILY MEMBER"/>
    <property type="match status" value="1"/>
</dbReference>